<protein>
    <submittedName>
        <fullName evidence="5">Six-hairpin glycosidase</fullName>
    </submittedName>
</protein>
<dbReference type="Pfam" id="PF16035">
    <property type="entry name" value="Chalcone_2"/>
    <property type="match status" value="1"/>
</dbReference>
<dbReference type="EMBL" id="ML733478">
    <property type="protein sequence ID" value="KAB8216564.1"/>
    <property type="molecule type" value="Genomic_DNA"/>
</dbReference>
<dbReference type="Pfam" id="PF17389">
    <property type="entry name" value="Bac_rhamnosid6H"/>
    <property type="match status" value="1"/>
</dbReference>
<keyword evidence="6" id="KW-1185">Reference proteome</keyword>
<reference evidence="5 6" key="1">
    <citation type="submission" date="2019-04" db="EMBL/GenBank/DDBJ databases">
        <title>Fungal friends and foes A comparative genomics study of 23 Aspergillus species from section Flavi.</title>
        <authorList>
            <consortium name="DOE Joint Genome Institute"/>
            <person name="Kjaerbolling I."/>
            <person name="Vesth T.C."/>
            <person name="Frisvad J.C."/>
            <person name="Nybo J.L."/>
            <person name="Theobald S."/>
            <person name="Kildgaard S."/>
            <person name="Petersen T.I."/>
            <person name="Kuo A."/>
            <person name="Sato A."/>
            <person name="Lyhne E.K."/>
            <person name="Kogle M.E."/>
            <person name="Wiebenga A."/>
            <person name="Kun R.S."/>
            <person name="Lubbers R.J."/>
            <person name="Makela M.R."/>
            <person name="Barry K."/>
            <person name="Chovatia M."/>
            <person name="Clum A."/>
            <person name="Daum C."/>
            <person name="Haridas S."/>
            <person name="He G."/>
            <person name="LaButti K."/>
            <person name="Lipzen A."/>
            <person name="Mondo S."/>
            <person name="Pangilinan J."/>
            <person name="Riley R."/>
            <person name="Salamov A."/>
            <person name="Simmons B.A."/>
            <person name="Magnuson J.K."/>
            <person name="Henrissat B."/>
            <person name="Mortensen U.H."/>
            <person name="Larsen T.O."/>
            <person name="De vries R.P."/>
            <person name="Grigoriev I.V."/>
            <person name="Machida M."/>
            <person name="Baker S.E."/>
            <person name="Andersen M.R."/>
        </authorList>
    </citation>
    <scope>NUCLEOTIDE SEQUENCE [LARGE SCALE GENOMIC DNA]</scope>
    <source>
        <strain evidence="5 6">CBS 126849</strain>
    </source>
</reference>
<dbReference type="PANTHER" id="PTHR34987">
    <property type="entry name" value="C, PUTATIVE (AFU_ORTHOLOGUE AFUA_3G02880)-RELATED"/>
    <property type="match status" value="1"/>
</dbReference>
<dbReference type="Gene3D" id="2.60.420.10">
    <property type="entry name" value="Maltose phosphorylase, domain 3"/>
    <property type="match status" value="1"/>
</dbReference>
<sequence length="1056" mass="114937">MALGYRLPLLVSLLALFQFALAQKCWRNVTCAGPKDSAFPGPWEENIYAPSSRTVSPKRTILSLARPNATVDYQKSKLYTLRGNGSAVVFDFGIEVGGIVTLNYTSKGGSGALGLAFSEAKNWIGEWSDSSNGAFKGPDGALYANFTKDGSVSYVMPDESLRGGFRYLSVFLVTEDQVSVDVDAVSLEIGFQPTWSNLRAYQGYFHSNDDLLNRIWYSGAYTLQTNAVPVNTGRQVPMLTKGWANNATMGPGDTILVDGAKRDRAVWPGDMGVAVPAAFVSTGDLESVKNALQTMYDTQDKTTGAFDESGPPLSQKNSDTYHMWSMIGTYNYLLYTNDTSFLSKNWNKYQKAMDYIYNKVDNSTGAELASWVGSSSLSDKWNAQATDLVQSINEYCWDDEYGAFKDNATATALHPQDANSLALLYGIVDPDRASRISKNLLQNWTPIGSETPELPNNISPFISSFEIQGHFEIGQSARALELIRRSWGWYLNNPNGTESTVIEGYLVDGSFGYRSDRGYSHDPSYVSHAHGWSAGPTNALTTYLLGLSITSPRGLTWKIAPQFGDLKTVEGGFTTSLGKFRASWDKSPDGYTLQFSVPPGTKGNLTLPYVRSSEKPSITIDGNNIYKGVYYVDDTATITGTPLRACTQCIRRQYLRPTGATPTPQRLLSTTRTLRSTPKNPLRNSTSSRAREAEIARSKNTMALSAAGIVACAAAMYGVIKLDLFGLDQVSTKEEENQVPVEKEGAMKLDGPAGFGGNPSVIRVQGQDGAEEVSTGTSTIPTFPSVIRLPKAIDAGVLKAGDEVPESVEEEEYQLLGLGIRTVSFLKIQVYVVGMYVAKSDISELQQRLVRTAVNPPGAKEGVVDTPGATSATSLVSTERQGLKELLLDAERGDEVWDAVIRGDGLKTAFRIVPTRNTDFLHLRDGWVRGITGRAQRANAKALEGAQSEFQDESFGTALNDFKSLFGGGQRKNVPKGQTLLLVRGGRGELDALFHPDPAKPVRFLGRVSDERISRLVWLNYLAGKNVSSEGARQSVVDGVMGIVERPVGTVVQKIV</sequence>
<name>A0A5N6EIF9_9EURO</name>
<feature type="domain" description="Alpha-L-rhamnosidase six-hairpin glycosidase" evidence="3">
    <location>
        <begin position="255"/>
        <end position="363"/>
    </location>
</feature>
<accession>A0A5N6EIF9</accession>
<dbReference type="Gene3D" id="3.50.70.10">
    <property type="match status" value="1"/>
</dbReference>
<evidence type="ECO:0000313" key="6">
    <source>
        <dbReference type="Proteomes" id="UP000326799"/>
    </source>
</evidence>
<evidence type="ECO:0000259" key="3">
    <source>
        <dbReference type="Pfam" id="PF17389"/>
    </source>
</evidence>
<dbReference type="GO" id="GO:0016798">
    <property type="term" value="F:hydrolase activity, acting on glycosyl bonds"/>
    <property type="evidence" value="ECO:0007669"/>
    <property type="project" value="UniProtKB-KW"/>
</dbReference>
<dbReference type="AlphaFoldDB" id="A0A5N6EIF9"/>
<dbReference type="PANTHER" id="PTHR34987:SF5">
    <property type="entry name" value="ALPHA-RHAMNOSIDASE"/>
    <property type="match status" value="1"/>
</dbReference>
<keyword evidence="1" id="KW-0732">Signal</keyword>
<feature type="chain" id="PRO_5024790216" evidence="1">
    <location>
        <begin position="23"/>
        <end position="1056"/>
    </location>
</feature>
<dbReference type="InterPro" id="IPR012341">
    <property type="entry name" value="6hp_glycosidase-like_sf"/>
</dbReference>
<feature type="domain" description="Chalcone isomerase" evidence="2">
    <location>
        <begin position="811"/>
        <end position="1037"/>
    </location>
</feature>
<evidence type="ECO:0000313" key="5">
    <source>
        <dbReference type="EMBL" id="KAB8216564.1"/>
    </source>
</evidence>
<dbReference type="SUPFAM" id="SSF54626">
    <property type="entry name" value="Chalcone isomerase"/>
    <property type="match status" value="1"/>
</dbReference>
<feature type="signal peptide" evidence="1">
    <location>
        <begin position="1"/>
        <end position="22"/>
    </location>
</feature>
<evidence type="ECO:0000256" key="1">
    <source>
        <dbReference type="SAM" id="SignalP"/>
    </source>
</evidence>
<dbReference type="InterPro" id="IPR036298">
    <property type="entry name" value="Chalcone_isomerase_sf"/>
</dbReference>
<dbReference type="SUPFAM" id="SSF48208">
    <property type="entry name" value="Six-hairpin glycosidases"/>
    <property type="match status" value="1"/>
</dbReference>
<dbReference type="InterPro" id="IPR008928">
    <property type="entry name" value="6-hairpin_glycosidase_sf"/>
</dbReference>
<dbReference type="Pfam" id="PF17390">
    <property type="entry name" value="Bac_rhamnosid_C"/>
    <property type="match status" value="1"/>
</dbReference>
<evidence type="ECO:0000259" key="4">
    <source>
        <dbReference type="Pfam" id="PF17390"/>
    </source>
</evidence>
<dbReference type="InterPro" id="IPR035398">
    <property type="entry name" value="Bac_rhamnosid_C"/>
</dbReference>
<dbReference type="InterPro" id="IPR016087">
    <property type="entry name" value="Chalcone_isomerase"/>
</dbReference>
<dbReference type="Gene3D" id="1.50.10.10">
    <property type="match status" value="2"/>
</dbReference>
<keyword evidence="5" id="KW-0378">Hydrolase</keyword>
<gene>
    <name evidence="5" type="ORF">BDV33DRAFT_194257</name>
</gene>
<evidence type="ECO:0000259" key="2">
    <source>
        <dbReference type="Pfam" id="PF16035"/>
    </source>
</evidence>
<dbReference type="Proteomes" id="UP000326799">
    <property type="component" value="Unassembled WGS sequence"/>
</dbReference>
<keyword evidence="5" id="KW-0326">Glycosidase</keyword>
<dbReference type="GO" id="GO:0005975">
    <property type="term" value="P:carbohydrate metabolic process"/>
    <property type="evidence" value="ECO:0007669"/>
    <property type="project" value="InterPro"/>
</dbReference>
<dbReference type="InterPro" id="IPR016088">
    <property type="entry name" value="Chalcone_isomerase_3-sand"/>
</dbReference>
<proteinExistence type="predicted"/>
<dbReference type="GO" id="GO:0016872">
    <property type="term" value="F:intramolecular lyase activity"/>
    <property type="evidence" value="ECO:0007669"/>
    <property type="project" value="InterPro"/>
</dbReference>
<organism evidence="5 6">
    <name type="scientific">Aspergillus novoparasiticus</name>
    <dbReference type="NCBI Taxonomy" id="986946"/>
    <lineage>
        <taxon>Eukaryota</taxon>
        <taxon>Fungi</taxon>
        <taxon>Dikarya</taxon>
        <taxon>Ascomycota</taxon>
        <taxon>Pezizomycotina</taxon>
        <taxon>Eurotiomycetes</taxon>
        <taxon>Eurotiomycetidae</taxon>
        <taxon>Eurotiales</taxon>
        <taxon>Aspergillaceae</taxon>
        <taxon>Aspergillus</taxon>
        <taxon>Aspergillus subgen. Circumdati</taxon>
    </lineage>
</organism>
<dbReference type="InterPro" id="IPR035396">
    <property type="entry name" value="Bac_rhamnosid6H"/>
</dbReference>
<feature type="domain" description="Alpha-L-rhamnosidase C-terminal" evidence="4">
    <location>
        <begin position="557"/>
        <end position="612"/>
    </location>
</feature>